<comment type="subcellular location">
    <subcellularLocation>
        <location evidence="2">Cell inner membrane</location>
        <topology evidence="2">Multi-pass membrane protein</topology>
    </subcellularLocation>
</comment>
<gene>
    <name evidence="13" type="ORF">BOW51_05300</name>
</gene>
<dbReference type="GO" id="GO:0015920">
    <property type="term" value="P:lipopolysaccharide transport"/>
    <property type="evidence" value="ECO:0007669"/>
    <property type="project" value="TreeGrafter"/>
</dbReference>
<protein>
    <recommendedName>
        <fullName evidence="4">Lipopolysaccharide export system permease protein LptF</fullName>
    </recommendedName>
</protein>
<dbReference type="AlphaFoldDB" id="A0A1T2KVF1"/>
<dbReference type="NCBIfam" id="TIGR04407">
    <property type="entry name" value="LptF_YjgP"/>
    <property type="match status" value="1"/>
</dbReference>
<dbReference type="Proteomes" id="UP000190896">
    <property type="component" value="Unassembled WGS sequence"/>
</dbReference>
<feature type="transmembrane region" description="Helical" evidence="12">
    <location>
        <begin position="271"/>
        <end position="289"/>
    </location>
</feature>
<evidence type="ECO:0000256" key="3">
    <source>
        <dbReference type="ARBA" id="ARBA00007725"/>
    </source>
</evidence>
<evidence type="ECO:0000313" key="14">
    <source>
        <dbReference type="Proteomes" id="UP000190896"/>
    </source>
</evidence>
<evidence type="ECO:0000256" key="9">
    <source>
        <dbReference type="ARBA" id="ARBA00022989"/>
    </source>
</evidence>
<evidence type="ECO:0000256" key="10">
    <source>
        <dbReference type="ARBA" id="ARBA00023136"/>
    </source>
</evidence>
<evidence type="ECO:0000256" key="5">
    <source>
        <dbReference type="ARBA" id="ARBA00022448"/>
    </source>
</evidence>
<feature type="transmembrane region" description="Helical" evidence="12">
    <location>
        <begin position="100"/>
        <end position="120"/>
    </location>
</feature>
<feature type="transmembrane region" description="Helical" evidence="12">
    <location>
        <begin position="58"/>
        <end position="79"/>
    </location>
</feature>
<keyword evidence="14" id="KW-1185">Reference proteome</keyword>
<comment type="function">
    <text evidence="1">Part of the ABC transporter complex LptBFG involved in the translocation of lipopolysaccharide (LPS) from the inner membrane to the outer membrane.</text>
</comment>
<keyword evidence="7" id="KW-0997">Cell inner membrane</keyword>
<evidence type="ECO:0000256" key="4">
    <source>
        <dbReference type="ARBA" id="ARBA00014213"/>
    </source>
</evidence>
<dbReference type="InterPro" id="IPR030922">
    <property type="entry name" value="LptF"/>
</dbReference>
<evidence type="ECO:0000256" key="12">
    <source>
        <dbReference type="SAM" id="Phobius"/>
    </source>
</evidence>
<sequence>MLPIIDRYILREVAKAFFAIVTVLLLIVMTNSFVKILQEAAGGALGQDVLIEMLGLEVLQVLGPIVPPAFFFAILFTLGRMYCDSEMTAMSASGVSAIRIFRSFIIAALPISLLVAWLTLDLLPWVNFSKEQIRQAQDDASKELAASVAGRFNESSKGDLIFYAEEMSDDRSRLRNVFIQNRQHGRAGLITATEGYQYIDPDTGDDFLVLTRGIRYEGEPGSADYSIGEFDKYAFRLGSNDDENEPLPFKAMPTRELMGSKNIRKRAEFEYRLMFPFAVIVFTLLSIPLSKSLPWEGVYGRLVLAILFYFIFLNLQAVSENWMVSGTTAAWMGRWWVHPFMLFLGLLVVIYKSPRSLLRLLRRSAK</sequence>
<keyword evidence="8 12" id="KW-0812">Transmembrane</keyword>
<feature type="transmembrane region" description="Helical" evidence="12">
    <location>
        <begin position="335"/>
        <end position="353"/>
    </location>
</feature>
<feature type="transmembrane region" description="Helical" evidence="12">
    <location>
        <begin position="16"/>
        <end position="38"/>
    </location>
</feature>
<accession>A0A1T2KVF1</accession>
<dbReference type="GO" id="GO:0055085">
    <property type="term" value="P:transmembrane transport"/>
    <property type="evidence" value="ECO:0007669"/>
    <property type="project" value="InterPro"/>
</dbReference>
<comment type="subunit">
    <text evidence="11">Component of the lipopolysaccharide transport and assembly complex. The LptBFG transporter is composed of two ATP-binding proteins (LptB) and two transmembrane proteins (LptF and LptG).</text>
</comment>
<evidence type="ECO:0000256" key="1">
    <source>
        <dbReference type="ARBA" id="ARBA00002265"/>
    </source>
</evidence>
<keyword evidence="6" id="KW-1003">Cell membrane</keyword>
<comment type="caution">
    <text evidence="13">The sequence shown here is derived from an EMBL/GenBank/DDBJ whole genome shotgun (WGS) entry which is preliminary data.</text>
</comment>
<keyword evidence="9 12" id="KW-1133">Transmembrane helix</keyword>
<dbReference type="EMBL" id="MPRJ01000025">
    <property type="protein sequence ID" value="OOZ36804.1"/>
    <property type="molecule type" value="Genomic_DNA"/>
</dbReference>
<dbReference type="OrthoDB" id="9778062at2"/>
<dbReference type="Pfam" id="PF03739">
    <property type="entry name" value="LptF_LptG"/>
    <property type="match status" value="1"/>
</dbReference>
<feature type="transmembrane region" description="Helical" evidence="12">
    <location>
        <begin position="298"/>
        <end position="315"/>
    </location>
</feature>
<evidence type="ECO:0000313" key="13">
    <source>
        <dbReference type="EMBL" id="OOZ36804.1"/>
    </source>
</evidence>
<evidence type="ECO:0000256" key="6">
    <source>
        <dbReference type="ARBA" id="ARBA00022475"/>
    </source>
</evidence>
<name>A0A1T2KVF1_9GAMM</name>
<dbReference type="InterPro" id="IPR005495">
    <property type="entry name" value="LptG/LptF_permease"/>
</dbReference>
<evidence type="ECO:0000256" key="11">
    <source>
        <dbReference type="ARBA" id="ARBA00026081"/>
    </source>
</evidence>
<dbReference type="PANTHER" id="PTHR33529">
    <property type="entry name" value="SLR0882 PROTEIN-RELATED"/>
    <property type="match status" value="1"/>
</dbReference>
<reference evidence="13 14" key="1">
    <citation type="submission" date="2016-11" db="EMBL/GenBank/DDBJ databases">
        <title>Mixed transmission modes and dynamic genome evolution in an obligate animal-bacterial symbiosis.</title>
        <authorList>
            <person name="Russell S.L."/>
            <person name="Corbett-Detig R.B."/>
            <person name="Cavanaugh C.M."/>
        </authorList>
    </citation>
    <scope>NUCLEOTIDE SEQUENCE [LARGE SCALE GENOMIC DNA]</scope>
    <source>
        <strain evidence="13">Se-Cadez</strain>
    </source>
</reference>
<dbReference type="GO" id="GO:0043190">
    <property type="term" value="C:ATP-binding cassette (ABC) transporter complex"/>
    <property type="evidence" value="ECO:0007669"/>
    <property type="project" value="InterPro"/>
</dbReference>
<evidence type="ECO:0000256" key="8">
    <source>
        <dbReference type="ARBA" id="ARBA00022692"/>
    </source>
</evidence>
<dbReference type="RefSeq" id="WP_078486504.1">
    <property type="nucleotide sequence ID" value="NZ_MPRJ01000025.1"/>
</dbReference>
<evidence type="ECO:0000256" key="7">
    <source>
        <dbReference type="ARBA" id="ARBA00022519"/>
    </source>
</evidence>
<dbReference type="PANTHER" id="PTHR33529:SF7">
    <property type="entry name" value="LIPOPOLYSACCHARIDE EXPORT SYSTEM PERMEASE PROTEIN LPTF"/>
    <property type="match status" value="1"/>
</dbReference>
<comment type="similarity">
    <text evidence="3">Belongs to the LptF/LptG family.</text>
</comment>
<keyword evidence="10 12" id="KW-0472">Membrane</keyword>
<proteinExistence type="inferred from homology"/>
<evidence type="ECO:0000256" key="2">
    <source>
        <dbReference type="ARBA" id="ARBA00004429"/>
    </source>
</evidence>
<keyword evidence="5" id="KW-0813">Transport</keyword>
<organism evidence="13 14">
    <name type="scientific">Solemya velesiana gill symbiont</name>
    <dbReference type="NCBI Taxonomy" id="1918948"/>
    <lineage>
        <taxon>Bacteria</taxon>
        <taxon>Pseudomonadati</taxon>
        <taxon>Pseudomonadota</taxon>
        <taxon>Gammaproteobacteria</taxon>
        <taxon>sulfur-oxidizing symbionts</taxon>
    </lineage>
</organism>